<dbReference type="Proteomes" id="UP000005508">
    <property type="component" value="Unassembled WGS sequence"/>
</dbReference>
<gene>
    <name evidence="1" type="ORF">SC1083_0351</name>
</gene>
<comment type="caution">
    <text evidence="1">The sequence shown here is derived from an EMBL/GenBank/DDBJ whole genome shotgun (WGS) entry which is preliminary data.</text>
</comment>
<reference evidence="1 2" key="1">
    <citation type="submission" date="2010-10" db="EMBL/GenBank/DDBJ databases">
        <authorList>
            <person name="Chen C."/>
            <person name="Kittichotirat W."/>
            <person name="Asikainen S."/>
            <person name="Bumgarner R."/>
        </authorList>
    </citation>
    <scope>NUCLEOTIDE SEQUENCE [LARGE SCALE GENOMIC DNA]</scope>
    <source>
        <strain evidence="1 2">SC1083</strain>
    </source>
</reference>
<dbReference type="SMR" id="G4A6B1"/>
<dbReference type="EMBL" id="AEJM01000010">
    <property type="protein sequence ID" value="EGY34876.1"/>
    <property type="molecule type" value="Genomic_DNA"/>
</dbReference>
<evidence type="ECO:0000313" key="1">
    <source>
        <dbReference type="EMBL" id="EGY34876.1"/>
    </source>
</evidence>
<sequence>MEKSRYMIYQIRGRFNLKIQKSAVEILRKNPPHFSLEGSN</sequence>
<dbReference type="AlphaFoldDB" id="G4A6B1"/>
<dbReference type="PATRIC" id="fig|907488.3.peg.344"/>
<proteinExistence type="predicted"/>
<protein>
    <submittedName>
        <fullName evidence="1">Uncharacterized protein</fullName>
    </submittedName>
</protein>
<name>G4A6B1_AGGAC</name>
<evidence type="ECO:0000313" key="2">
    <source>
        <dbReference type="Proteomes" id="UP000005508"/>
    </source>
</evidence>
<accession>G4A6B1</accession>
<organism evidence="1 2">
    <name type="scientific">Aggregatibacter actinomycetemcomitans serotype e str. SC1083</name>
    <dbReference type="NCBI Taxonomy" id="907488"/>
    <lineage>
        <taxon>Bacteria</taxon>
        <taxon>Pseudomonadati</taxon>
        <taxon>Pseudomonadota</taxon>
        <taxon>Gammaproteobacteria</taxon>
        <taxon>Pasteurellales</taxon>
        <taxon>Pasteurellaceae</taxon>
        <taxon>Aggregatibacter</taxon>
    </lineage>
</organism>